<organism evidence="1 2">
    <name type="scientific">Letharia columbiana</name>
    <dbReference type="NCBI Taxonomy" id="112416"/>
    <lineage>
        <taxon>Eukaryota</taxon>
        <taxon>Fungi</taxon>
        <taxon>Dikarya</taxon>
        <taxon>Ascomycota</taxon>
        <taxon>Pezizomycotina</taxon>
        <taxon>Lecanoromycetes</taxon>
        <taxon>OSLEUM clade</taxon>
        <taxon>Lecanoromycetidae</taxon>
        <taxon>Lecanorales</taxon>
        <taxon>Lecanorineae</taxon>
        <taxon>Parmeliaceae</taxon>
        <taxon>Letharia</taxon>
    </lineage>
</organism>
<evidence type="ECO:0000313" key="2">
    <source>
        <dbReference type="Proteomes" id="UP000578531"/>
    </source>
</evidence>
<evidence type="ECO:0000313" key="1">
    <source>
        <dbReference type="EMBL" id="KAF6236617.1"/>
    </source>
</evidence>
<sequence length="88" mass="9617">MNTMATKNIIVNGASRGTQVQSPDIIHYLPRRQDPEIELLQLRPFSTGVGHAVAIDLLWPALSCIVLLAARTVVPLEELQAAYPTQAI</sequence>
<dbReference type="Proteomes" id="UP000578531">
    <property type="component" value="Unassembled WGS sequence"/>
</dbReference>
<protein>
    <submittedName>
        <fullName evidence="1">Uncharacterized protein</fullName>
    </submittedName>
</protein>
<gene>
    <name evidence="1" type="ORF">HO173_005398</name>
</gene>
<comment type="caution">
    <text evidence="1">The sequence shown here is derived from an EMBL/GenBank/DDBJ whole genome shotgun (WGS) entry which is preliminary data.</text>
</comment>
<reference evidence="1 2" key="1">
    <citation type="journal article" date="2020" name="Genomics">
        <title>Complete, high-quality genomes from long-read metagenomic sequencing of two wolf lichen thalli reveals enigmatic genome architecture.</title>
        <authorList>
            <person name="McKenzie S.K."/>
            <person name="Walston R.F."/>
            <person name="Allen J.L."/>
        </authorList>
    </citation>
    <scope>NUCLEOTIDE SEQUENCE [LARGE SCALE GENOMIC DNA]</scope>
    <source>
        <strain evidence="1">WasteWater2</strain>
    </source>
</reference>
<accession>A0A8H6FXP6</accession>
<keyword evidence="2" id="KW-1185">Reference proteome</keyword>
<dbReference type="EMBL" id="JACCJC010000018">
    <property type="protein sequence ID" value="KAF6236617.1"/>
    <property type="molecule type" value="Genomic_DNA"/>
</dbReference>
<dbReference type="RefSeq" id="XP_037165956.1">
    <property type="nucleotide sequence ID" value="XM_037307316.1"/>
</dbReference>
<proteinExistence type="predicted"/>
<name>A0A8H6FXP6_9LECA</name>
<dbReference type="AlphaFoldDB" id="A0A8H6FXP6"/>
<dbReference type="GeneID" id="59287062"/>